<dbReference type="PRINTS" id="PR00368">
    <property type="entry name" value="FADPNR"/>
</dbReference>
<comment type="caution">
    <text evidence="2">The sequence shown here is derived from an EMBL/GenBank/DDBJ whole genome shotgun (WGS) entry which is preliminary data.</text>
</comment>
<dbReference type="PRINTS" id="PR00411">
    <property type="entry name" value="PNDRDTASEI"/>
</dbReference>
<sequence>MSSSAALPVAVIGAGPVSMAAAAHLVARGIEPIVFERGDAVGTSLLEWGQVQVFSPWTYNIDPAARSLLEAAGWQAPAGDGLPTGSEIVRDYLAPLAALPAIAPNIRLGSTVVAVTREGMNKVSSANRATAPFIVRFTDSNGNEEQVRARAVIDASGTWTQPNPIGIDGLTVTGEIAARDQIAYGIPDVGGARRTDYAGKRVLVIGGGHSAINTALALMELQETAPGTEVFWALRRKGVERLLGGGLNDQLPARGALGLAARRAMNENRLTMLAPFAVERISLREGRLAVMALLDGKPFSLTVDRIVVATGFRPDFSFLRELRLALDPTVEAPPSLAPLIDPNFHSCGTVPPHGAVELAHPEPGFTIVGSKSYGRAPTFLMATGYEQVRSVVAEIAGDHKAAREVRLVLPETGVCSADHIVGADPSAGCCGGPAPAAVDACCTADAEAKAVNRSGCGCGGPAAMSTARLLNSEPI</sequence>
<dbReference type="RefSeq" id="WP_269282297.1">
    <property type="nucleotide sequence ID" value="NZ_JAPVOI010000004.1"/>
</dbReference>
<reference evidence="2" key="1">
    <citation type="submission" date="2022-10" db="EMBL/GenBank/DDBJ databases">
        <title>Whole genome sequencing of three plant growth promoting bacteria isolated from Vachellia tortilis subsp. raddiana in Morocco.</title>
        <authorList>
            <person name="Hnini M."/>
            <person name="Zouagui R."/>
            <person name="Zouagui H."/>
            <person name="Chemao Elfihri M.-W."/>
            <person name="Ibrahimi A."/>
            <person name="Sbabou L."/>
            <person name="Aurag J."/>
        </authorList>
    </citation>
    <scope>NUCLEOTIDE SEQUENCE</scope>
    <source>
        <strain evidence="2">LMR678</strain>
    </source>
</reference>
<keyword evidence="3" id="KW-1185">Reference proteome</keyword>
<dbReference type="PANTHER" id="PTHR43539">
    <property type="entry name" value="FLAVIN-BINDING MONOOXYGENASE-LIKE PROTEIN (AFU_ORTHOLOGUE AFUA_4G09220)"/>
    <property type="match status" value="1"/>
</dbReference>
<accession>A0ABT4KJN4</accession>
<dbReference type="Gene3D" id="3.50.50.60">
    <property type="entry name" value="FAD/NAD(P)-binding domain"/>
    <property type="match status" value="1"/>
</dbReference>
<keyword evidence="1" id="KW-0560">Oxidoreductase</keyword>
<dbReference type="InterPro" id="IPR036188">
    <property type="entry name" value="FAD/NAD-bd_sf"/>
</dbReference>
<dbReference type="SUPFAM" id="SSF51905">
    <property type="entry name" value="FAD/NAD(P)-binding domain"/>
    <property type="match status" value="1"/>
</dbReference>
<proteinExistence type="predicted"/>
<dbReference type="Pfam" id="PF13738">
    <property type="entry name" value="Pyr_redox_3"/>
    <property type="match status" value="1"/>
</dbReference>
<dbReference type="Proteomes" id="UP001079430">
    <property type="component" value="Unassembled WGS sequence"/>
</dbReference>
<organism evidence="2 3">
    <name type="scientific">Sinorhizobium psoraleae</name>
    <dbReference type="NCBI Taxonomy" id="520838"/>
    <lineage>
        <taxon>Bacteria</taxon>
        <taxon>Pseudomonadati</taxon>
        <taxon>Pseudomonadota</taxon>
        <taxon>Alphaproteobacteria</taxon>
        <taxon>Hyphomicrobiales</taxon>
        <taxon>Rhizobiaceae</taxon>
        <taxon>Sinorhizobium/Ensifer group</taxon>
        <taxon>Sinorhizobium</taxon>
    </lineage>
</organism>
<dbReference type="EMBL" id="JAPVOI010000004">
    <property type="protein sequence ID" value="MCZ4092179.1"/>
    <property type="molecule type" value="Genomic_DNA"/>
</dbReference>
<dbReference type="InterPro" id="IPR050982">
    <property type="entry name" value="Auxin_biosynth/cation_transpt"/>
</dbReference>
<dbReference type="PANTHER" id="PTHR43539:SF78">
    <property type="entry name" value="FLAVIN-CONTAINING MONOOXYGENASE"/>
    <property type="match status" value="1"/>
</dbReference>
<name>A0ABT4KJN4_9HYPH</name>
<evidence type="ECO:0000313" key="2">
    <source>
        <dbReference type="EMBL" id="MCZ4092179.1"/>
    </source>
</evidence>
<protein>
    <submittedName>
        <fullName evidence="2">NAD(P)-binding domain-containing protein</fullName>
    </submittedName>
</protein>
<gene>
    <name evidence="2" type="ORF">O3W52_19540</name>
</gene>
<evidence type="ECO:0000313" key="3">
    <source>
        <dbReference type="Proteomes" id="UP001079430"/>
    </source>
</evidence>
<evidence type="ECO:0000256" key="1">
    <source>
        <dbReference type="ARBA" id="ARBA00023002"/>
    </source>
</evidence>